<evidence type="ECO:0000256" key="6">
    <source>
        <dbReference type="ARBA" id="ARBA00023180"/>
    </source>
</evidence>
<dbReference type="Proteomes" id="UP001152795">
    <property type="component" value="Unassembled WGS sequence"/>
</dbReference>
<feature type="compositionally biased region" description="Basic and acidic residues" evidence="7">
    <location>
        <begin position="333"/>
        <end position="344"/>
    </location>
</feature>
<organism evidence="9 10">
    <name type="scientific">Paramuricea clavata</name>
    <name type="common">Red gorgonian</name>
    <name type="synonym">Violescent sea-whip</name>
    <dbReference type="NCBI Taxonomy" id="317549"/>
    <lineage>
        <taxon>Eukaryota</taxon>
        <taxon>Metazoa</taxon>
        <taxon>Cnidaria</taxon>
        <taxon>Anthozoa</taxon>
        <taxon>Octocorallia</taxon>
        <taxon>Malacalcyonacea</taxon>
        <taxon>Plexauridae</taxon>
        <taxon>Paramuricea</taxon>
    </lineage>
</organism>
<keyword evidence="6" id="KW-0325">Glycoprotein</keyword>
<dbReference type="AlphaFoldDB" id="A0A6S7GII9"/>
<feature type="transmembrane region" description="Helical" evidence="8">
    <location>
        <begin position="231"/>
        <end position="250"/>
    </location>
</feature>
<evidence type="ECO:0000256" key="1">
    <source>
        <dbReference type="ARBA" id="ARBA00004141"/>
    </source>
</evidence>
<name>A0A6S7GII9_PARCT</name>
<feature type="transmembrane region" description="Helical" evidence="8">
    <location>
        <begin position="30"/>
        <end position="50"/>
    </location>
</feature>
<evidence type="ECO:0000256" key="4">
    <source>
        <dbReference type="ARBA" id="ARBA00022989"/>
    </source>
</evidence>
<feature type="compositionally biased region" description="Basic and acidic residues" evidence="7">
    <location>
        <begin position="354"/>
        <end position="367"/>
    </location>
</feature>
<feature type="region of interest" description="Disordered" evidence="7">
    <location>
        <begin position="322"/>
        <end position="367"/>
    </location>
</feature>
<sequence>MGLYDAFRDKPFQTAYGENKTAVTVDVLEVGLILAFVLLAFSFFVVLPGFRHRERLYVAIRIVVSLFIGAVIILSNFGMEWEHADIETTTLYKAFSGKEINAHIAIKIGLRGVNVTMKGKPDVNVRLDNNTVEKVDYNERFHWNSPWAQGRIGFGPFAGKINRDFREAQFKGLPYAILWIAEYFTIDGENIRWGRSYRMAGFYTHICLWTAFATWLITLILFFVVISYASLFLGITGSIMVLGNIIYGTLRWGPDLVIPFNSHAKLEPTYGWCFYLSLLTGIACIILAVVIYVIDLFNPTVTASFFNIDILTTFEDEVIFKTTGGGEDDEGDREPNGDAQEMRPVEGNANGEPRVGDGEEHYGNVEV</sequence>
<comment type="similarity">
    <text evidence="2">Belongs to the DUOXA family.</text>
</comment>
<keyword evidence="10" id="KW-1185">Reference proteome</keyword>
<evidence type="ECO:0000256" key="7">
    <source>
        <dbReference type="SAM" id="MobiDB-lite"/>
    </source>
</evidence>
<proteinExistence type="inferred from homology"/>
<keyword evidence="4 8" id="KW-1133">Transmembrane helix</keyword>
<dbReference type="Pfam" id="PF10204">
    <property type="entry name" value="DuoxA"/>
    <property type="match status" value="1"/>
</dbReference>
<evidence type="ECO:0000256" key="3">
    <source>
        <dbReference type="ARBA" id="ARBA00022692"/>
    </source>
</evidence>
<dbReference type="InterPro" id="IPR018469">
    <property type="entry name" value="Dual_oxidase_maturation_fac"/>
</dbReference>
<dbReference type="PANTHER" id="PTHR31158">
    <property type="entry name" value="DUAL OXIDASE 2"/>
    <property type="match status" value="1"/>
</dbReference>
<protein>
    <submittedName>
        <fullName evidence="9">Dual oxidase maturation factor 1-like</fullName>
    </submittedName>
</protein>
<gene>
    <name evidence="9" type="ORF">PACLA_8A086114</name>
</gene>
<evidence type="ECO:0000256" key="5">
    <source>
        <dbReference type="ARBA" id="ARBA00023136"/>
    </source>
</evidence>
<evidence type="ECO:0000256" key="8">
    <source>
        <dbReference type="SAM" id="Phobius"/>
    </source>
</evidence>
<dbReference type="EMBL" id="CACRXK020000789">
    <property type="protein sequence ID" value="CAB3984811.1"/>
    <property type="molecule type" value="Genomic_DNA"/>
</dbReference>
<comment type="subcellular location">
    <subcellularLocation>
        <location evidence="1">Membrane</location>
        <topology evidence="1">Multi-pass membrane protein</topology>
    </subcellularLocation>
</comment>
<feature type="transmembrane region" description="Helical" evidence="8">
    <location>
        <begin position="202"/>
        <end position="225"/>
    </location>
</feature>
<dbReference type="GO" id="GO:0015031">
    <property type="term" value="P:protein transport"/>
    <property type="evidence" value="ECO:0007669"/>
    <property type="project" value="InterPro"/>
</dbReference>
<dbReference type="PANTHER" id="PTHR31158:SF1">
    <property type="entry name" value="DOXA1 FACTOR-RELATED"/>
    <property type="match status" value="1"/>
</dbReference>
<reference evidence="9" key="1">
    <citation type="submission" date="2020-04" db="EMBL/GenBank/DDBJ databases">
        <authorList>
            <person name="Alioto T."/>
            <person name="Alioto T."/>
            <person name="Gomez Garrido J."/>
        </authorList>
    </citation>
    <scope>NUCLEOTIDE SEQUENCE</scope>
    <source>
        <strain evidence="9">A484AB</strain>
    </source>
</reference>
<evidence type="ECO:0000256" key="2">
    <source>
        <dbReference type="ARBA" id="ARBA00009816"/>
    </source>
</evidence>
<accession>A0A6S7GII9</accession>
<feature type="transmembrane region" description="Helical" evidence="8">
    <location>
        <begin position="56"/>
        <end position="74"/>
    </location>
</feature>
<dbReference type="GO" id="GO:0005789">
    <property type="term" value="C:endoplasmic reticulum membrane"/>
    <property type="evidence" value="ECO:0007669"/>
    <property type="project" value="InterPro"/>
</dbReference>
<comment type="caution">
    <text evidence="9">The sequence shown here is derived from an EMBL/GenBank/DDBJ whole genome shotgun (WGS) entry which is preliminary data.</text>
</comment>
<dbReference type="OrthoDB" id="10042652at2759"/>
<evidence type="ECO:0000313" key="9">
    <source>
        <dbReference type="EMBL" id="CAB3984811.1"/>
    </source>
</evidence>
<keyword evidence="3 8" id="KW-0812">Transmembrane</keyword>
<feature type="transmembrane region" description="Helical" evidence="8">
    <location>
        <begin position="270"/>
        <end position="294"/>
    </location>
</feature>
<keyword evidence="5 8" id="KW-0472">Membrane</keyword>
<evidence type="ECO:0000313" key="10">
    <source>
        <dbReference type="Proteomes" id="UP001152795"/>
    </source>
</evidence>